<proteinExistence type="predicted"/>
<dbReference type="PANTHER" id="PTHR30146">
    <property type="entry name" value="LACI-RELATED TRANSCRIPTIONAL REPRESSOR"/>
    <property type="match status" value="1"/>
</dbReference>
<feature type="domain" description="HTH lacI-type" evidence="5">
    <location>
        <begin position="2"/>
        <end position="55"/>
    </location>
</feature>
<dbReference type="GO" id="GO:0003700">
    <property type="term" value="F:DNA-binding transcription factor activity"/>
    <property type="evidence" value="ECO:0007669"/>
    <property type="project" value="TreeGrafter"/>
</dbReference>
<keyword evidence="3" id="KW-0238">DNA-binding</keyword>
<dbReference type="Pfam" id="PF00356">
    <property type="entry name" value="LacI"/>
    <property type="match status" value="1"/>
</dbReference>
<keyword evidence="1" id="KW-0678">Repressor</keyword>
<evidence type="ECO:0000256" key="4">
    <source>
        <dbReference type="ARBA" id="ARBA00023163"/>
    </source>
</evidence>
<dbReference type="Gene3D" id="3.40.50.2300">
    <property type="match status" value="2"/>
</dbReference>
<name>A0AAV5B2L6_9ACTN</name>
<dbReference type="CDD" id="cd06267">
    <property type="entry name" value="PBP1_LacI_sugar_binding-like"/>
    <property type="match status" value="1"/>
</dbReference>
<dbReference type="InterPro" id="IPR000843">
    <property type="entry name" value="HTH_LacI"/>
</dbReference>
<keyword evidence="7" id="KW-1185">Reference proteome</keyword>
<dbReference type="PROSITE" id="PS50932">
    <property type="entry name" value="HTH_LACI_2"/>
    <property type="match status" value="1"/>
</dbReference>
<dbReference type="AlphaFoldDB" id="A0AAV5B2L6"/>
<dbReference type="InterPro" id="IPR010982">
    <property type="entry name" value="Lambda_DNA-bd_dom_sf"/>
</dbReference>
<dbReference type="EMBL" id="BQKC01000001">
    <property type="protein sequence ID" value="GJM55104.1"/>
    <property type="molecule type" value="Genomic_DNA"/>
</dbReference>
<dbReference type="Gene3D" id="1.10.260.40">
    <property type="entry name" value="lambda repressor-like DNA-binding domains"/>
    <property type="match status" value="1"/>
</dbReference>
<reference evidence="6" key="1">
    <citation type="journal article" date="2022" name="Int. J. Syst. Evol. Microbiol.">
        <title>Granulimonas faecalis gen. nov., sp. nov., and Leptogranulimonas caecicola gen. nov., sp. nov., novel lactate-producing Atopobiaceae bacteria isolated from mouse intestines, and an emended description of the family Atopobiaceae.</title>
        <authorList>
            <person name="Morinaga K."/>
            <person name="Kusada H."/>
            <person name="Sakamoto S."/>
            <person name="Murakami T."/>
            <person name="Toyoda A."/>
            <person name="Mori H."/>
            <person name="Meng X.Y."/>
            <person name="Takashino M."/>
            <person name="Murotomi K."/>
            <person name="Tamaki H."/>
        </authorList>
    </citation>
    <scope>NUCLEOTIDE SEQUENCE</scope>
    <source>
        <strain evidence="6">OPF53</strain>
    </source>
</reference>
<sequence length="342" mass="36445">MATIQQVAALAGVSTGTVSRYLNGARVKDATKESIDAAVAELGYHRNLLAGSLRSRKSRSVGLLVNNMLNHFATSAIAAIEREMELGNYIILLAGFRNDPAVFEQKLGLLLDRQVDGIVLFEGDAAWSPGRLVERSGIPVISVSSPYDSPCVDSVVADSRASARRVAREMLRAGHERLGVIAGPQHEHVSSERLEGVREAVAEAGLPEGSLTVYLGDYSRESGYAGLVDLVEGHGLDTVFCCNYGMGQGALQAVAERGLVIGEDLNYASYDYFDLASLFYPRITTICPPTGAIGTYAASHLLELVEAGVPASGEVTTFPDLITWQPSFTGIDPALLGRSEEA</sequence>
<dbReference type="CDD" id="cd01392">
    <property type="entry name" value="HTH_LacI"/>
    <property type="match status" value="1"/>
</dbReference>
<dbReference type="InterPro" id="IPR001761">
    <property type="entry name" value="Peripla_BP/Lac1_sug-bd_dom"/>
</dbReference>
<evidence type="ECO:0000256" key="1">
    <source>
        <dbReference type="ARBA" id="ARBA00022491"/>
    </source>
</evidence>
<dbReference type="SUPFAM" id="SSF53822">
    <property type="entry name" value="Periplasmic binding protein-like I"/>
    <property type="match status" value="1"/>
</dbReference>
<dbReference type="RefSeq" id="WP_135977668.1">
    <property type="nucleotide sequence ID" value="NZ_BQKC01000001.1"/>
</dbReference>
<keyword evidence="4" id="KW-0804">Transcription</keyword>
<evidence type="ECO:0000313" key="7">
    <source>
        <dbReference type="Proteomes" id="UP001055025"/>
    </source>
</evidence>
<dbReference type="Proteomes" id="UP001055025">
    <property type="component" value="Unassembled WGS sequence"/>
</dbReference>
<protein>
    <submittedName>
        <fullName evidence="6">LacI family transcriptional regulator</fullName>
    </submittedName>
</protein>
<keyword evidence="2" id="KW-0805">Transcription regulation</keyword>
<dbReference type="Pfam" id="PF00532">
    <property type="entry name" value="Peripla_BP_1"/>
    <property type="match status" value="1"/>
</dbReference>
<dbReference type="SUPFAM" id="SSF47413">
    <property type="entry name" value="lambda repressor-like DNA-binding domains"/>
    <property type="match status" value="1"/>
</dbReference>
<accession>A0AAV5B2L6</accession>
<dbReference type="InterPro" id="IPR028082">
    <property type="entry name" value="Peripla_BP_I"/>
</dbReference>
<dbReference type="SMART" id="SM00354">
    <property type="entry name" value="HTH_LACI"/>
    <property type="match status" value="1"/>
</dbReference>
<evidence type="ECO:0000259" key="5">
    <source>
        <dbReference type="PROSITE" id="PS50932"/>
    </source>
</evidence>
<gene>
    <name evidence="6" type="primary">purR</name>
    <name evidence="6" type="ORF">ATOP_07590</name>
</gene>
<organism evidence="6 7">
    <name type="scientific">Granulimonas faecalis</name>
    <dbReference type="NCBI Taxonomy" id="2894155"/>
    <lineage>
        <taxon>Bacteria</taxon>
        <taxon>Bacillati</taxon>
        <taxon>Actinomycetota</taxon>
        <taxon>Coriobacteriia</taxon>
        <taxon>Coriobacteriales</taxon>
        <taxon>Kribbibacteriaceae</taxon>
        <taxon>Granulimonas</taxon>
    </lineage>
</organism>
<evidence type="ECO:0000256" key="2">
    <source>
        <dbReference type="ARBA" id="ARBA00023015"/>
    </source>
</evidence>
<dbReference type="PANTHER" id="PTHR30146:SF148">
    <property type="entry name" value="HTH-TYPE TRANSCRIPTIONAL REPRESSOR PURR-RELATED"/>
    <property type="match status" value="1"/>
</dbReference>
<evidence type="ECO:0000313" key="6">
    <source>
        <dbReference type="EMBL" id="GJM55104.1"/>
    </source>
</evidence>
<dbReference type="GO" id="GO:0000976">
    <property type="term" value="F:transcription cis-regulatory region binding"/>
    <property type="evidence" value="ECO:0007669"/>
    <property type="project" value="TreeGrafter"/>
</dbReference>
<comment type="caution">
    <text evidence="6">The sequence shown here is derived from an EMBL/GenBank/DDBJ whole genome shotgun (WGS) entry which is preliminary data.</text>
</comment>
<evidence type="ECO:0000256" key="3">
    <source>
        <dbReference type="ARBA" id="ARBA00023125"/>
    </source>
</evidence>